<dbReference type="SUPFAM" id="SSF54637">
    <property type="entry name" value="Thioesterase/thiol ester dehydrase-isomerase"/>
    <property type="match status" value="1"/>
</dbReference>
<dbReference type="HOGENOM" id="CLU_142277_0_0_2"/>
<dbReference type="InterPro" id="IPR052723">
    <property type="entry name" value="Acyl-CoA_thioesterase_PaaI"/>
</dbReference>
<dbReference type="InterPro" id="IPR006683">
    <property type="entry name" value="Thioestr_dom"/>
</dbReference>
<protein>
    <submittedName>
        <fullName evidence="3">Esterase domain protein</fullName>
    </submittedName>
</protein>
<dbReference type="eggNOG" id="arCOG00777">
    <property type="taxonomic scope" value="Archaea"/>
</dbReference>
<evidence type="ECO:0000256" key="1">
    <source>
        <dbReference type="ARBA" id="ARBA00022801"/>
    </source>
</evidence>
<evidence type="ECO:0000313" key="4">
    <source>
        <dbReference type="Proteomes" id="UP000002698"/>
    </source>
</evidence>
<dbReference type="EnsemblBacteria" id="CAI49295">
    <property type="protein sequence ID" value="CAI49295"/>
    <property type="gene ID" value="NP_2408A"/>
</dbReference>
<dbReference type="GO" id="GO:0016289">
    <property type="term" value="F:acyl-CoA hydrolase activity"/>
    <property type="evidence" value="ECO:0007669"/>
    <property type="project" value="TreeGrafter"/>
</dbReference>
<dbReference type="InterPro" id="IPR003736">
    <property type="entry name" value="PAAI_dom"/>
</dbReference>
<sequence length="145" mass="16009">MDHYRKLERMYHETPCNSDLDLTLSITGPGEAELRLAVDESMHHAADGVHGSYYFKALDDATFFAANSLIEDVFVLTTDFHIQLTRPVSTGQLRAEAEVVNDHPRQLIADGVLYDGDGNQLARGTGTFGKSDVELDAEMGYELSS</sequence>
<dbReference type="KEGG" id="nph:NP_2408A"/>
<dbReference type="CDD" id="cd03443">
    <property type="entry name" value="PaaI_thioesterase"/>
    <property type="match status" value="1"/>
</dbReference>
<keyword evidence="1" id="KW-0378">Hydrolase</keyword>
<dbReference type="PANTHER" id="PTHR42856">
    <property type="entry name" value="ACYL-COENZYME A THIOESTERASE PAAI"/>
    <property type="match status" value="1"/>
</dbReference>
<organism evidence="3 4">
    <name type="scientific">Natronomonas pharaonis (strain ATCC 35678 / DSM 2160 / CIP 103997 / JCM 8858 / NBRC 14720 / NCIMB 2260 / Gabara)</name>
    <name type="common">Halobacterium pharaonis</name>
    <dbReference type="NCBI Taxonomy" id="348780"/>
    <lineage>
        <taxon>Archaea</taxon>
        <taxon>Methanobacteriati</taxon>
        <taxon>Methanobacteriota</taxon>
        <taxon>Stenosarchaea group</taxon>
        <taxon>Halobacteria</taxon>
        <taxon>Halobacteriales</taxon>
        <taxon>Natronomonadaceae</taxon>
        <taxon>Natronomonas</taxon>
    </lineage>
</organism>
<dbReference type="RefSeq" id="WP_011322921.1">
    <property type="nucleotide sequence ID" value="NC_007426.1"/>
</dbReference>
<dbReference type="AlphaFoldDB" id="A0A1U7EW65"/>
<accession>A0A1U7EW65</accession>
<reference evidence="3 4" key="1">
    <citation type="journal article" date="2005" name="Genome Res.">
        <title>Living with two extremes: conclusions from the genome sequence of Natronomonas pharaonis.</title>
        <authorList>
            <person name="Falb M."/>
            <person name="Pfeiffer F."/>
            <person name="Palm P."/>
            <person name="Rodewald K."/>
            <person name="Hickmann V."/>
            <person name="Tittor J."/>
            <person name="Oesterhelt D."/>
        </authorList>
    </citation>
    <scope>NUCLEOTIDE SEQUENCE [LARGE SCALE GENOMIC DNA]</scope>
    <source>
        <strain evidence="4">ATCC 35678 / DSM 2160 / CIP 103997 / JCM 8858 / NBRC 14720 / NCIMB 2260 / Gabara</strain>
    </source>
</reference>
<dbReference type="Pfam" id="PF03061">
    <property type="entry name" value="4HBT"/>
    <property type="match status" value="1"/>
</dbReference>
<dbReference type="Proteomes" id="UP000002698">
    <property type="component" value="Chromosome"/>
</dbReference>
<dbReference type="GeneID" id="3701437"/>
<dbReference type="EMBL" id="CR936257">
    <property type="protein sequence ID" value="CAI49295.1"/>
    <property type="molecule type" value="Genomic_DNA"/>
</dbReference>
<gene>
    <name evidence="3" type="ordered locus">NP_2408A</name>
</gene>
<dbReference type="Gene3D" id="3.10.129.10">
    <property type="entry name" value="Hotdog Thioesterase"/>
    <property type="match status" value="1"/>
</dbReference>
<evidence type="ECO:0000259" key="2">
    <source>
        <dbReference type="Pfam" id="PF03061"/>
    </source>
</evidence>
<dbReference type="NCBIfam" id="TIGR00369">
    <property type="entry name" value="unchar_dom_1"/>
    <property type="match status" value="1"/>
</dbReference>
<proteinExistence type="predicted"/>
<name>A0A1U7EW65_NATPD</name>
<dbReference type="InterPro" id="IPR029069">
    <property type="entry name" value="HotDog_dom_sf"/>
</dbReference>
<feature type="domain" description="Thioesterase" evidence="2">
    <location>
        <begin position="49"/>
        <end position="120"/>
    </location>
</feature>
<dbReference type="PANTHER" id="PTHR42856:SF1">
    <property type="entry name" value="ACYL-COENZYME A THIOESTERASE PAAI"/>
    <property type="match status" value="1"/>
</dbReference>
<evidence type="ECO:0000313" key="3">
    <source>
        <dbReference type="EMBL" id="CAI49295.1"/>
    </source>
</evidence>
<dbReference type="STRING" id="348780.NP_2408A"/>
<keyword evidence="4" id="KW-1185">Reference proteome</keyword>